<name>A0A6J4RLI3_9ACTN</name>
<feature type="compositionally biased region" description="Basic and acidic residues" evidence="1">
    <location>
        <begin position="30"/>
        <end position="41"/>
    </location>
</feature>
<proteinExistence type="predicted"/>
<organism evidence="2">
    <name type="scientific">uncultured Solirubrobacteraceae bacterium</name>
    <dbReference type="NCBI Taxonomy" id="1162706"/>
    <lineage>
        <taxon>Bacteria</taxon>
        <taxon>Bacillati</taxon>
        <taxon>Actinomycetota</taxon>
        <taxon>Thermoleophilia</taxon>
        <taxon>Solirubrobacterales</taxon>
        <taxon>Solirubrobacteraceae</taxon>
        <taxon>environmental samples</taxon>
    </lineage>
</organism>
<feature type="non-terminal residue" evidence="2">
    <location>
        <position position="77"/>
    </location>
</feature>
<sequence>EHARSRDAARRRAHPSPGPEPAAGAAGPGHHADARRRDDRAVSAPGGPDPDGLGHHPLDRRHAPRDARAARRPRRAL</sequence>
<evidence type="ECO:0000313" key="2">
    <source>
        <dbReference type="EMBL" id="CAA9474184.1"/>
    </source>
</evidence>
<gene>
    <name evidence="2" type="ORF">AVDCRST_MAG67-250</name>
</gene>
<feature type="region of interest" description="Disordered" evidence="1">
    <location>
        <begin position="1"/>
        <end position="77"/>
    </location>
</feature>
<dbReference type="AlphaFoldDB" id="A0A6J4RLI3"/>
<dbReference type="EMBL" id="CADCVQ010000015">
    <property type="protein sequence ID" value="CAA9474184.1"/>
    <property type="molecule type" value="Genomic_DNA"/>
</dbReference>
<feature type="non-terminal residue" evidence="2">
    <location>
        <position position="1"/>
    </location>
</feature>
<evidence type="ECO:0000256" key="1">
    <source>
        <dbReference type="SAM" id="MobiDB-lite"/>
    </source>
</evidence>
<accession>A0A6J4RLI3</accession>
<reference evidence="2" key="1">
    <citation type="submission" date="2020-02" db="EMBL/GenBank/DDBJ databases">
        <authorList>
            <person name="Meier V. D."/>
        </authorList>
    </citation>
    <scope>NUCLEOTIDE SEQUENCE</scope>
    <source>
        <strain evidence="2">AVDCRST_MAG67</strain>
    </source>
</reference>
<protein>
    <submittedName>
        <fullName evidence="2">Uncharacterized protein</fullName>
    </submittedName>
</protein>
<feature type="compositionally biased region" description="Basic and acidic residues" evidence="1">
    <location>
        <begin position="52"/>
        <end position="69"/>
    </location>
</feature>
<feature type="compositionally biased region" description="Basic and acidic residues" evidence="1">
    <location>
        <begin position="1"/>
        <end position="10"/>
    </location>
</feature>